<evidence type="ECO:0000313" key="4">
    <source>
        <dbReference type="EMBL" id="UXX83392.1"/>
    </source>
</evidence>
<evidence type="ECO:0000313" key="5">
    <source>
        <dbReference type="Proteomes" id="UP001064087"/>
    </source>
</evidence>
<evidence type="ECO:0000259" key="3">
    <source>
        <dbReference type="PROSITE" id="PS50977"/>
    </source>
</evidence>
<dbReference type="EMBL" id="CP106738">
    <property type="protein sequence ID" value="UXX83392.1"/>
    <property type="molecule type" value="Genomic_DNA"/>
</dbReference>
<keyword evidence="1 2" id="KW-0238">DNA-binding</keyword>
<organism evidence="4 5">
    <name type="scientific">Roseovarius pelagicus</name>
    <dbReference type="NCBI Taxonomy" id="2980108"/>
    <lineage>
        <taxon>Bacteria</taxon>
        <taxon>Pseudomonadati</taxon>
        <taxon>Pseudomonadota</taxon>
        <taxon>Alphaproteobacteria</taxon>
        <taxon>Rhodobacterales</taxon>
        <taxon>Roseobacteraceae</taxon>
        <taxon>Roseovarius</taxon>
    </lineage>
</organism>
<sequence>MTNPTDNTPKHSPGGNVKATRDDWLSMAMDVLISDGVSHVKILGLGQRLGVSRSSFYWYFNTRQDLLDALLEVWESTNTGIVLRHAAMPSDTITQAVCLLFRAFINPALFNHKLDFAVREWARRDTAIRRVIENTDATRHAAIAAMFARHGYSNYEADVRARILYYQQIGYYALDLQEPAADRIERTEGYLLGFTGVVPSAPEVEAAIAYAKTHMT</sequence>
<reference evidence="4" key="1">
    <citation type="submission" date="2022-10" db="EMBL/GenBank/DDBJ databases">
        <title>Roseovarius pelagicus sp. nov., isolated from Arctic seawater.</title>
        <authorList>
            <person name="Hong Y.W."/>
            <person name="Hwang C.Y."/>
        </authorList>
    </citation>
    <scope>NUCLEOTIDE SEQUENCE</scope>
    <source>
        <strain evidence="4">HL-MP18</strain>
    </source>
</reference>
<dbReference type="PROSITE" id="PS50977">
    <property type="entry name" value="HTH_TETR_2"/>
    <property type="match status" value="1"/>
</dbReference>
<dbReference type="InterPro" id="IPR001647">
    <property type="entry name" value="HTH_TetR"/>
</dbReference>
<dbReference type="Gene3D" id="1.10.357.10">
    <property type="entry name" value="Tetracycline Repressor, domain 2"/>
    <property type="match status" value="1"/>
</dbReference>
<dbReference type="Pfam" id="PF00440">
    <property type="entry name" value="TetR_N"/>
    <property type="match status" value="1"/>
</dbReference>
<keyword evidence="5" id="KW-1185">Reference proteome</keyword>
<dbReference type="Proteomes" id="UP001064087">
    <property type="component" value="Chromosome"/>
</dbReference>
<feature type="domain" description="HTH tetR-type" evidence="3">
    <location>
        <begin position="18"/>
        <end position="78"/>
    </location>
</feature>
<dbReference type="InterPro" id="IPR009057">
    <property type="entry name" value="Homeodomain-like_sf"/>
</dbReference>
<evidence type="ECO:0000256" key="1">
    <source>
        <dbReference type="ARBA" id="ARBA00023125"/>
    </source>
</evidence>
<proteinExistence type="predicted"/>
<name>A0ABY6DBA2_9RHOB</name>
<feature type="DNA-binding region" description="H-T-H motif" evidence="2">
    <location>
        <begin position="41"/>
        <end position="60"/>
    </location>
</feature>
<gene>
    <name evidence="4" type="ORF">N7U68_01515</name>
</gene>
<accession>A0ABY6DBA2</accession>
<evidence type="ECO:0000256" key="2">
    <source>
        <dbReference type="PROSITE-ProRule" id="PRU00335"/>
    </source>
</evidence>
<dbReference type="RefSeq" id="WP_263048000.1">
    <property type="nucleotide sequence ID" value="NZ_CP106738.1"/>
</dbReference>
<protein>
    <submittedName>
        <fullName evidence="4">TetR/AcrR family transcriptional regulator</fullName>
    </submittedName>
</protein>
<dbReference type="SUPFAM" id="SSF46689">
    <property type="entry name" value="Homeodomain-like"/>
    <property type="match status" value="1"/>
</dbReference>